<keyword evidence="3" id="KW-1185">Reference proteome</keyword>
<reference evidence="2 3" key="1">
    <citation type="submission" date="2020-08" db="EMBL/GenBank/DDBJ databases">
        <title>Genome public.</title>
        <authorList>
            <person name="Liu C."/>
            <person name="Sun Q."/>
        </authorList>
    </citation>
    <scope>NUCLEOTIDE SEQUENCE [LARGE SCALE GENOMIC DNA]</scope>
    <source>
        <strain evidence="2 3">NSJ-46</strain>
    </source>
</reference>
<evidence type="ECO:0000256" key="1">
    <source>
        <dbReference type="ARBA" id="ARBA00010552"/>
    </source>
</evidence>
<accession>A0ABR7N979</accession>
<proteinExistence type="inferred from homology"/>
<evidence type="ECO:0000313" key="2">
    <source>
        <dbReference type="EMBL" id="MBC8572959.1"/>
    </source>
</evidence>
<dbReference type="CDD" id="cd00448">
    <property type="entry name" value="YjgF_YER057c_UK114_family"/>
    <property type="match status" value="1"/>
</dbReference>
<dbReference type="EMBL" id="JACRSZ010000006">
    <property type="protein sequence ID" value="MBC8572959.1"/>
    <property type="molecule type" value="Genomic_DNA"/>
</dbReference>
<protein>
    <submittedName>
        <fullName evidence="2">RidA family protein</fullName>
    </submittedName>
</protein>
<name>A0ABR7N979_9FIRM</name>
<dbReference type="Pfam" id="PF01042">
    <property type="entry name" value="Ribonuc_L-PSP"/>
    <property type="match status" value="1"/>
</dbReference>
<dbReference type="SUPFAM" id="SSF55298">
    <property type="entry name" value="YjgF-like"/>
    <property type="match status" value="1"/>
</dbReference>
<organism evidence="2 3">
    <name type="scientific">Jingyaoa shaoxingensis</name>
    <dbReference type="NCBI Taxonomy" id="2763671"/>
    <lineage>
        <taxon>Bacteria</taxon>
        <taxon>Bacillati</taxon>
        <taxon>Bacillota</taxon>
        <taxon>Clostridia</taxon>
        <taxon>Lachnospirales</taxon>
        <taxon>Lachnospiraceae</taxon>
        <taxon>Jingyaoa</taxon>
    </lineage>
</organism>
<comment type="caution">
    <text evidence="2">The sequence shown here is derived from an EMBL/GenBank/DDBJ whole genome shotgun (WGS) entry which is preliminary data.</text>
</comment>
<dbReference type="Proteomes" id="UP000657421">
    <property type="component" value="Unassembled WGS sequence"/>
</dbReference>
<gene>
    <name evidence="2" type="ORF">H8716_07680</name>
</gene>
<dbReference type="Gene3D" id="3.30.1330.40">
    <property type="entry name" value="RutC-like"/>
    <property type="match status" value="1"/>
</dbReference>
<evidence type="ECO:0000313" key="3">
    <source>
        <dbReference type="Proteomes" id="UP000657421"/>
    </source>
</evidence>
<dbReference type="PANTHER" id="PTHR11803:SF39">
    <property type="entry name" value="2-IMINOBUTANOATE_2-IMINOPROPANOATE DEAMINASE"/>
    <property type="match status" value="1"/>
</dbReference>
<comment type="similarity">
    <text evidence="1">Belongs to the RutC family.</text>
</comment>
<dbReference type="InterPro" id="IPR006056">
    <property type="entry name" value="RidA"/>
</dbReference>
<dbReference type="PANTHER" id="PTHR11803">
    <property type="entry name" value="2-IMINOBUTANOATE/2-IMINOPROPANOATE DEAMINASE RIDA"/>
    <property type="match status" value="1"/>
</dbReference>
<sequence>MAKEIIATTNAPGAVGPYVQAVKVNGMVYCSGQLGIDPAVGKLPEGVEAQAHRSMKNLGAVLEEAGSDFSKVVKTTIFLADMDDFAKVNEIYKSYFGETYPARSCVQVAKLPLGGLVEVECIAYV</sequence>
<dbReference type="RefSeq" id="WP_249307988.1">
    <property type="nucleotide sequence ID" value="NZ_JACRSZ010000006.1"/>
</dbReference>
<dbReference type="InterPro" id="IPR006175">
    <property type="entry name" value="YjgF/YER057c/UK114"/>
</dbReference>
<dbReference type="NCBIfam" id="TIGR00004">
    <property type="entry name" value="Rid family detoxifying hydrolase"/>
    <property type="match status" value="1"/>
</dbReference>
<dbReference type="InterPro" id="IPR035959">
    <property type="entry name" value="RutC-like_sf"/>
</dbReference>